<dbReference type="InterPro" id="IPR011990">
    <property type="entry name" value="TPR-like_helical_dom_sf"/>
</dbReference>
<dbReference type="GeneID" id="9687773"/>
<reference evidence="3 4" key="1">
    <citation type="journal article" date="2009" name="Science">
        <title>Green evolution and dynamic adaptations revealed by genomes of the marine picoeukaryotes Micromonas.</title>
        <authorList>
            <person name="Worden A.Z."/>
            <person name="Lee J.H."/>
            <person name="Mock T."/>
            <person name="Rouze P."/>
            <person name="Simmons M.P."/>
            <person name="Aerts A.L."/>
            <person name="Allen A.E."/>
            <person name="Cuvelier M.L."/>
            <person name="Derelle E."/>
            <person name="Everett M.V."/>
            <person name="Foulon E."/>
            <person name="Grimwood J."/>
            <person name="Gundlach H."/>
            <person name="Henrissat B."/>
            <person name="Napoli C."/>
            <person name="McDonald S.M."/>
            <person name="Parker M.S."/>
            <person name="Rombauts S."/>
            <person name="Salamov A."/>
            <person name="Von Dassow P."/>
            <person name="Badger J.H."/>
            <person name="Coutinho P.M."/>
            <person name="Demir E."/>
            <person name="Dubchak I."/>
            <person name="Gentemann C."/>
            <person name="Eikrem W."/>
            <person name="Gready J.E."/>
            <person name="John U."/>
            <person name="Lanier W."/>
            <person name="Lindquist E.A."/>
            <person name="Lucas S."/>
            <person name="Mayer K.F."/>
            <person name="Moreau H."/>
            <person name="Not F."/>
            <person name="Otillar R."/>
            <person name="Panaud O."/>
            <person name="Pangilinan J."/>
            <person name="Paulsen I."/>
            <person name="Piegu B."/>
            <person name="Poliakov A."/>
            <person name="Robbens S."/>
            <person name="Schmutz J."/>
            <person name="Toulza E."/>
            <person name="Wyss T."/>
            <person name="Zelensky A."/>
            <person name="Zhou K."/>
            <person name="Armbrust E.V."/>
            <person name="Bhattacharya D."/>
            <person name="Goodenough U.W."/>
            <person name="Van de Peer Y."/>
            <person name="Grigoriev I.V."/>
        </authorList>
    </citation>
    <scope>NUCLEOTIDE SEQUENCE [LARGE SCALE GENOMIC DNA]</scope>
    <source>
        <strain evidence="3 4">CCMP1545</strain>
    </source>
</reference>
<dbReference type="KEGG" id="mpp:MICPUCDRAFT_68566"/>
<keyword evidence="4" id="KW-1185">Reference proteome</keyword>
<proteinExistence type="predicted"/>
<accession>C1N375</accession>
<dbReference type="AlphaFoldDB" id="C1N375"/>
<dbReference type="Gene3D" id="1.25.40.10">
    <property type="entry name" value="Tetratricopeptide repeat domain"/>
    <property type="match status" value="1"/>
</dbReference>
<gene>
    <name evidence="3" type="ORF">MICPUCDRAFT_68566</name>
</gene>
<dbReference type="OrthoDB" id="9991317at2759"/>
<protein>
    <submittedName>
        <fullName evidence="3">Predicted protein</fullName>
    </submittedName>
</protein>
<feature type="region of interest" description="Disordered" evidence="1">
    <location>
        <begin position="32"/>
        <end position="64"/>
    </location>
</feature>
<name>C1N375_MICPC</name>
<keyword evidence="2" id="KW-0732">Signal</keyword>
<feature type="compositionally biased region" description="Low complexity" evidence="1">
    <location>
        <begin position="32"/>
        <end position="47"/>
    </location>
</feature>
<evidence type="ECO:0000256" key="2">
    <source>
        <dbReference type="SAM" id="SignalP"/>
    </source>
</evidence>
<organism evidence="4">
    <name type="scientific">Micromonas pusilla (strain CCMP1545)</name>
    <name type="common">Picoplanktonic green alga</name>
    <dbReference type="NCBI Taxonomy" id="564608"/>
    <lineage>
        <taxon>Eukaryota</taxon>
        <taxon>Viridiplantae</taxon>
        <taxon>Chlorophyta</taxon>
        <taxon>Mamiellophyceae</taxon>
        <taxon>Mamiellales</taxon>
        <taxon>Mamiellaceae</taxon>
        <taxon>Micromonas</taxon>
    </lineage>
</organism>
<evidence type="ECO:0000313" key="4">
    <source>
        <dbReference type="Proteomes" id="UP000001876"/>
    </source>
</evidence>
<dbReference type="EMBL" id="GG663746">
    <property type="protein sequence ID" value="EEH53377.1"/>
    <property type="molecule type" value="Genomic_DNA"/>
</dbReference>
<feature type="chain" id="PRO_5002910735" evidence="2">
    <location>
        <begin position="25"/>
        <end position="363"/>
    </location>
</feature>
<dbReference type="RefSeq" id="XP_003062558.1">
    <property type="nucleotide sequence ID" value="XM_003062512.1"/>
</dbReference>
<dbReference type="Pfam" id="PF13432">
    <property type="entry name" value="TPR_16"/>
    <property type="match status" value="1"/>
</dbReference>
<evidence type="ECO:0000256" key="1">
    <source>
        <dbReference type="SAM" id="MobiDB-lite"/>
    </source>
</evidence>
<dbReference type="Proteomes" id="UP000001876">
    <property type="component" value="Unassembled WGS sequence"/>
</dbReference>
<feature type="signal peptide" evidence="2">
    <location>
        <begin position="1"/>
        <end position="24"/>
    </location>
</feature>
<sequence>MRGVIAIAARRVLFVLVLALVASSSPRTLVDAASSSSSSAASSTTSTRGLTDASPLATRDGIPDASLCEHGDAGHRRATTMGDAHLKQRKPLLAEACYLGALRYKSDFPMALYGLGEAHVMADRDALAAEAYALAIDAWPQYVDARIALGELKARGGDAIAAEAAFRGAVAIAPTDALAWEALGKHLLSIGARDRAHDAYERASASVPGGRENVGLLFGRARVAAAKREWRACVESAAAASARAGGAFADAAFLSGECEARLGCAEASRAEKTEEEIADGERRVASGLRRMKDAIAMDDDEPGDGEEAEARRVTYATLLEECAKRDDAIDAVNDALRAHPDSEALRALRASLNAKRKREAGEL</sequence>
<evidence type="ECO:0000313" key="3">
    <source>
        <dbReference type="EMBL" id="EEH53377.1"/>
    </source>
</evidence>
<dbReference type="SUPFAM" id="SSF48452">
    <property type="entry name" value="TPR-like"/>
    <property type="match status" value="1"/>
</dbReference>
<dbReference type="STRING" id="564608.C1N375"/>